<organism evidence="6">
    <name type="scientific">Skeletonema marinoi</name>
    <dbReference type="NCBI Taxonomy" id="267567"/>
    <lineage>
        <taxon>Eukaryota</taxon>
        <taxon>Sar</taxon>
        <taxon>Stramenopiles</taxon>
        <taxon>Ochrophyta</taxon>
        <taxon>Bacillariophyta</taxon>
        <taxon>Coscinodiscophyceae</taxon>
        <taxon>Thalassiosirophycidae</taxon>
        <taxon>Thalassiosirales</taxon>
        <taxon>Skeletonemataceae</taxon>
        <taxon>Skeletonema</taxon>
        <taxon>Skeletonema marinoi-dohrnii complex</taxon>
    </lineage>
</organism>
<gene>
    <name evidence="6" type="ORF">SMAR0320_LOCUS8076</name>
</gene>
<evidence type="ECO:0000256" key="4">
    <source>
        <dbReference type="SAM" id="MobiDB-lite"/>
    </source>
</evidence>
<protein>
    <recommendedName>
        <fullName evidence="5">Thioredoxin domain-containing protein</fullName>
    </recommendedName>
</protein>
<evidence type="ECO:0000256" key="3">
    <source>
        <dbReference type="ARBA" id="ARBA00022833"/>
    </source>
</evidence>
<dbReference type="SUPFAM" id="SSF52833">
    <property type="entry name" value="Thioredoxin-like"/>
    <property type="match status" value="1"/>
</dbReference>
<dbReference type="SUPFAM" id="SSF143503">
    <property type="entry name" value="PUG domain-like"/>
    <property type="match status" value="1"/>
</dbReference>
<proteinExistence type="inferred from homology"/>
<keyword evidence="3" id="KW-0862">Zinc</keyword>
<evidence type="ECO:0000256" key="1">
    <source>
        <dbReference type="ARBA" id="ARBA00009390"/>
    </source>
</evidence>
<dbReference type="CDD" id="cd09212">
    <property type="entry name" value="PUB"/>
    <property type="match status" value="1"/>
</dbReference>
<evidence type="ECO:0000313" key="6">
    <source>
        <dbReference type="EMBL" id="CAD9594149.1"/>
    </source>
</evidence>
<dbReference type="Pfam" id="PF13905">
    <property type="entry name" value="Thioredoxin_8"/>
    <property type="match status" value="1"/>
</dbReference>
<dbReference type="InterPro" id="IPR002931">
    <property type="entry name" value="Transglutaminase-like"/>
</dbReference>
<dbReference type="AlphaFoldDB" id="A0A7S2L3W0"/>
<dbReference type="GO" id="GO:0000224">
    <property type="term" value="F:peptide-N4-(N-acetyl-beta-glucosaminyl)asparagine amidase activity"/>
    <property type="evidence" value="ECO:0007669"/>
    <property type="project" value="TreeGrafter"/>
</dbReference>
<dbReference type="PANTHER" id="PTHR12143">
    <property type="entry name" value="PEPTIDE N-GLYCANASE PNGASE -RELATED"/>
    <property type="match status" value="1"/>
</dbReference>
<dbReference type="Gene3D" id="3.10.620.30">
    <property type="match status" value="1"/>
</dbReference>
<dbReference type="Pfam" id="PF01841">
    <property type="entry name" value="Transglut_core"/>
    <property type="match status" value="1"/>
</dbReference>
<dbReference type="GO" id="GO:0006516">
    <property type="term" value="P:glycoprotein catabolic process"/>
    <property type="evidence" value="ECO:0007669"/>
    <property type="project" value="TreeGrafter"/>
</dbReference>
<dbReference type="PANTHER" id="PTHR12143:SF19">
    <property type="entry name" value="PEPTIDE-N(4)-(N-ACETYL-BETA-GLUCOSAMINYL)ASPARAGINE AMIDASE"/>
    <property type="match status" value="1"/>
</dbReference>
<name>A0A7S2L3W0_9STRA</name>
<feature type="region of interest" description="Disordered" evidence="4">
    <location>
        <begin position="343"/>
        <end position="368"/>
    </location>
</feature>
<keyword evidence="2" id="KW-0479">Metal-binding</keyword>
<dbReference type="Gene3D" id="2.20.25.10">
    <property type="match status" value="1"/>
</dbReference>
<comment type="similarity">
    <text evidence="1">Belongs to the transglutaminase-like superfamily. PNGase family.</text>
</comment>
<dbReference type="SUPFAM" id="SSF54001">
    <property type="entry name" value="Cysteine proteinases"/>
    <property type="match status" value="1"/>
</dbReference>
<dbReference type="EMBL" id="HBGZ01011237">
    <property type="protein sequence ID" value="CAD9594149.1"/>
    <property type="molecule type" value="Transcribed_RNA"/>
</dbReference>
<dbReference type="Gene3D" id="1.20.58.2190">
    <property type="match status" value="1"/>
</dbReference>
<dbReference type="InterPro" id="IPR038765">
    <property type="entry name" value="Papain-like_cys_pep_sf"/>
</dbReference>
<evidence type="ECO:0000256" key="2">
    <source>
        <dbReference type="ARBA" id="ARBA00022723"/>
    </source>
</evidence>
<dbReference type="InterPro" id="IPR036249">
    <property type="entry name" value="Thioredoxin-like_sf"/>
</dbReference>
<feature type="region of interest" description="Disordered" evidence="4">
    <location>
        <begin position="921"/>
        <end position="940"/>
    </location>
</feature>
<feature type="compositionally biased region" description="Basic and acidic residues" evidence="4">
    <location>
        <begin position="343"/>
        <end position="366"/>
    </location>
</feature>
<dbReference type="InterPro" id="IPR050883">
    <property type="entry name" value="PNGase"/>
</dbReference>
<dbReference type="GO" id="GO:0005634">
    <property type="term" value="C:nucleus"/>
    <property type="evidence" value="ECO:0007669"/>
    <property type="project" value="TreeGrafter"/>
</dbReference>
<dbReference type="InterPro" id="IPR012336">
    <property type="entry name" value="Thioredoxin-like_fold"/>
</dbReference>
<accession>A0A7S2L3W0</accession>
<feature type="domain" description="Thioredoxin" evidence="5">
    <location>
        <begin position="654"/>
        <end position="817"/>
    </location>
</feature>
<dbReference type="GO" id="GO:0005829">
    <property type="term" value="C:cytosol"/>
    <property type="evidence" value="ECO:0007669"/>
    <property type="project" value="TreeGrafter"/>
</dbReference>
<dbReference type="SMART" id="SM00460">
    <property type="entry name" value="TGc"/>
    <property type="match status" value="1"/>
</dbReference>
<sequence length="1056" mass="117695">MATPLHGRIDSAIRTAKQWESDKSLLKEIRESIPMELLVPELVCEREAEWRSFLNDDDTATAAAPAVTKSPYYRDDDVNYEGDDLLLKRLTLYFKAEVMKWCNQPPCCNSTCTGNDDGKQMESKGMRGPITQEEKSGGASRVEVYNCTLCNTETVFPRYNSPRALLSSKRGRCGEFANLFGTYCRALGFDTRYVLDFTDHVWVEVWSVRQQRWLHADSCEGLIDRPNMYEQGWGKKLNYAVAATHDSVADVSKRYTRKFLSDEFQTRRREFSPNEVMSDQVFMQMNGTVRQMSKVAKGRAEELDKRAKMEEKFFNTVQSSGVWDSEYREGRISGSLAWKAARRELGGEDNDTSKTDEKKDGDDKASAGETSFWVESFLPSPRRQNDMTIAVRPKATEGKSWSIQVNGVPCAATLSNGVAVVIVDELTGCILQSKAFVAWSSVASFLDTVPDGRIVALCSIADDEEEEKKESTNKINFSDSSKFGRLGGFDYDKVTSSPKDFVSFIGRLAFHPTWSSFHVSSESSSMEVSIQFDKPTASTAYKLRSEKNTVPAVVYSRLPDYIMPLNTQLLASNYQKRVAFEAYMEKDSMSSSIVGYTTRSDAPVYLIQNSGFPFRTANGPTQANAESDDSSWTTYHYLPDAIVPDDDVVEEQNNSKNSGTPNFDIPIADDYFMGLLGSQLLVKNGNSSTPTLLDTPNALTNSRLIALYFSASWCGPCRGFTPMLIEFHNVLKEEVASSHGLEIVFVSSDRSDAEFQQYYKKMPSFKAMPFSQRELAQRAKSLFGVRGIPSLVIIDSLSGRIVVSPDESRREVHQACQYGEKAIERLFHSWLDKVPEESKSMLDILALSCAEADETAKTGGGNTKAETYLKRAIEKEATVSSPLSKDDIAARVKELFPQLVAQGLAPNEAAAEAIKQATLQQSDSKLDSGHMGGESKIVTHYDPPVKTDMSVATTADNIYRMNSDDKDKVVAVLSTAQKYVANVQKDPTNPRFRNFRLSNKVFDKITSNAGSMELLKSLNFSVFHSDIDFVASIPLSVDLELLGKVLGKVLATHQHR</sequence>
<evidence type="ECO:0000259" key="5">
    <source>
        <dbReference type="PROSITE" id="PS51352"/>
    </source>
</evidence>
<dbReference type="Gene3D" id="3.40.30.10">
    <property type="entry name" value="Glutaredoxin"/>
    <property type="match status" value="1"/>
</dbReference>
<dbReference type="PROSITE" id="PS51352">
    <property type="entry name" value="THIOREDOXIN_2"/>
    <property type="match status" value="1"/>
</dbReference>
<dbReference type="InterPro" id="IPR013766">
    <property type="entry name" value="Thioredoxin_domain"/>
</dbReference>
<reference evidence="6" key="1">
    <citation type="submission" date="2021-01" db="EMBL/GenBank/DDBJ databases">
        <authorList>
            <person name="Corre E."/>
            <person name="Pelletier E."/>
            <person name="Niang G."/>
            <person name="Scheremetjew M."/>
            <person name="Finn R."/>
            <person name="Kale V."/>
            <person name="Holt S."/>
            <person name="Cochrane G."/>
            <person name="Meng A."/>
            <person name="Brown T."/>
            <person name="Cohen L."/>
        </authorList>
    </citation>
    <scope>NUCLEOTIDE SEQUENCE</scope>
    <source>
        <strain evidence="6">SM1012Den-03</strain>
    </source>
</reference>
<dbReference type="InterPro" id="IPR036339">
    <property type="entry name" value="PUB-like_dom_sf"/>
</dbReference>
<dbReference type="GO" id="GO:0046872">
    <property type="term" value="F:metal ion binding"/>
    <property type="evidence" value="ECO:0007669"/>
    <property type="project" value="UniProtKB-KW"/>
</dbReference>